<protein>
    <submittedName>
        <fullName evidence="2">Uncharacterized protein</fullName>
    </submittedName>
</protein>
<feature type="transmembrane region" description="Helical" evidence="1">
    <location>
        <begin position="37"/>
        <end position="54"/>
    </location>
</feature>
<accession>A0A813M6I0</accession>
<evidence type="ECO:0000313" key="3">
    <source>
        <dbReference type="Proteomes" id="UP000663879"/>
    </source>
</evidence>
<keyword evidence="1" id="KW-1133">Transmembrane helix</keyword>
<keyword evidence="1" id="KW-0472">Membrane</keyword>
<comment type="caution">
    <text evidence="2">The sequence shown here is derived from an EMBL/GenBank/DDBJ whole genome shotgun (WGS) entry which is preliminary data.</text>
</comment>
<organism evidence="2 3">
    <name type="scientific">Brachionus calyciflorus</name>
    <dbReference type="NCBI Taxonomy" id="104777"/>
    <lineage>
        <taxon>Eukaryota</taxon>
        <taxon>Metazoa</taxon>
        <taxon>Spiralia</taxon>
        <taxon>Gnathifera</taxon>
        <taxon>Rotifera</taxon>
        <taxon>Eurotatoria</taxon>
        <taxon>Monogononta</taxon>
        <taxon>Pseudotrocha</taxon>
        <taxon>Ploima</taxon>
        <taxon>Brachionidae</taxon>
        <taxon>Brachionus</taxon>
    </lineage>
</organism>
<dbReference type="AlphaFoldDB" id="A0A813M6I0"/>
<reference evidence="2" key="1">
    <citation type="submission" date="2021-02" db="EMBL/GenBank/DDBJ databases">
        <authorList>
            <person name="Nowell W R."/>
        </authorList>
    </citation>
    <scope>NUCLEOTIDE SEQUENCE</scope>
    <source>
        <strain evidence="2">Ploen Becks lab</strain>
    </source>
</reference>
<name>A0A813M6I0_9BILA</name>
<gene>
    <name evidence="2" type="ORF">OXX778_LOCUS326</name>
</gene>
<feature type="transmembrane region" description="Helical" evidence="1">
    <location>
        <begin position="6"/>
        <end position="25"/>
    </location>
</feature>
<keyword evidence="1" id="KW-0812">Transmembrane</keyword>
<keyword evidence="3" id="KW-1185">Reference proteome</keyword>
<evidence type="ECO:0000256" key="1">
    <source>
        <dbReference type="SAM" id="Phobius"/>
    </source>
</evidence>
<evidence type="ECO:0000313" key="2">
    <source>
        <dbReference type="EMBL" id="CAF0705998.1"/>
    </source>
</evidence>
<sequence length="83" mass="9291">MRDSEWILNYGLIAFGLVFYLSLMAKHFEKWPLMTRLAGLLGLFIGNFIGYKFSVGLETALINGIVCGIISLTASQLFRKLTS</sequence>
<dbReference type="Proteomes" id="UP000663879">
    <property type="component" value="Unassembled WGS sequence"/>
</dbReference>
<dbReference type="EMBL" id="CAJNOC010000014">
    <property type="protein sequence ID" value="CAF0705998.1"/>
    <property type="molecule type" value="Genomic_DNA"/>
</dbReference>
<proteinExistence type="predicted"/>
<feature type="transmembrane region" description="Helical" evidence="1">
    <location>
        <begin position="60"/>
        <end position="78"/>
    </location>
</feature>